<reference evidence="6" key="1">
    <citation type="journal article" date="2019" name="Int. J. Syst. Evol. Microbiol.">
        <title>The Global Catalogue of Microorganisms (GCM) 10K type strain sequencing project: providing services to taxonomists for standard genome sequencing and annotation.</title>
        <authorList>
            <consortium name="The Broad Institute Genomics Platform"/>
            <consortium name="The Broad Institute Genome Sequencing Center for Infectious Disease"/>
            <person name="Wu L."/>
            <person name="Ma J."/>
        </authorList>
    </citation>
    <scope>NUCLEOTIDE SEQUENCE [LARGE SCALE GENOMIC DNA]</scope>
    <source>
        <strain evidence="6">JCM 18459</strain>
    </source>
</reference>
<dbReference type="Pfam" id="PF13649">
    <property type="entry name" value="Methyltransf_25"/>
    <property type="match status" value="1"/>
</dbReference>
<sequence length="245" mass="26485">MPDAAFAHPRLAPLYDPLEDGRDDLDAYERLATELGARRVLDVGCGTGVLALRLAAAGLDVVGADPAAASLDVARAKPGAEGVEWLCVGAADVPALGADLAVMTGNVAQVFVTDEEWRAALRAVRDALRPGGHLVFETRRPEARDWERWDDDREHVHEVPGEGRVGTRRRLTDVSPPLVTFEVEVTFHDDPPGVPERTLVSTSTLRFRTLDELGADLVACGLVLREVREAPDRPGLEHVVLATRA</sequence>
<dbReference type="CDD" id="cd02440">
    <property type="entry name" value="AdoMet_MTases"/>
    <property type="match status" value="1"/>
</dbReference>
<dbReference type="InterPro" id="IPR041698">
    <property type="entry name" value="Methyltransf_25"/>
</dbReference>
<evidence type="ECO:0000259" key="4">
    <source>
        <dbReference type="Pfam" id="PF13649"/>
    </source>
</evidence>
<keyword evidence="3" id="KW-0949">S-adenosyl-L-methionine</keyword>
<name>A0ABP9PZR7_9ACTN</name>
<dbReference type="PANTHER" id="PTHR43464">
    <property type="entry name" value="METHYLTRANSFERASE"/>
    <property type="match status" value="1"/>
</dbReference>
<proteinExistence type="predicted"/>
<dbReference type="PANTHER" id="PTHR43464:SF19">
    <property type="entry name" value="UBIQUINONE BIOSYNTHESIS O-METHYLTRANSFERASE, MITOCHONDRIAL"/>
    <property type="match status" value="1"/>
</dbReference>
<accession>A0ABP9PZR7</accession>
<evidence type="ECO:0000256" key="3">
    <source>
        <dbReference type="ARBA" id="ARBA00022691"/>
    </source>
</evidence>
<dbReference type="RefSeq" id="WP_345462517.1">
    <property type="nucleotide sequence ID" value="NZ_BAABKG010000005.1"/>
</dbReference>
<dbReference type="GO" id="GO:0032259">
    <property type="term" value="P:methylation"/>
    <property type="evidence" value="ECO:0007669"/>
    <property type="project" value="UniProtKB-KW"/>
</dbReference>
<gene>
    <name evidence="5" type="ORF">GCM10023340_38350</name>
</gene>
<keyword evidence="6" id="KW-1185">Reference proteome</keyword>
<keyword evidence="2" id="KW-0808">Transferase</keyword>
<evidence type="ECO:0000313" key="5">
    <source>
        <dbReference type="EMBL" id="GAA5154564.1"/>
    </source>
</evidence>
<dbReference type="Gene3D" id="3.40.50.150">
    <property type="entry name" value="Vaccinia Virus protein VP39"/>
    <property type="match status" value="1"/>
</dbReference>
<evidence type="ECO:0000313" key="6">
    <source>
        <dbReference type="Proteomes" id="UP001500221"/>
    </source>
</evidence>
<comment type="caution">
    <text evidence="5">The sequence shown here is derived from an EMBL/GenBank/DDBJ whole genome shotgun (WGS) entry which is preliminary data.</text>
</comment>
<evidence type="ECO:0000256" key="2">
    <source>
        <dbReference type="ARBA" id="ARBA00022679"/>
    </source>
</evidence>
<evidence type="ECO:0000256" key="1">
    <source>
        <dbReference type="ARBA" id="ARBA00022603"/>
    </source>
</evidence>
<organism evidence="5 6">
    <name type="scientific">Nocardioides marinquilinus</name>
    <dbReference type="NCBI Taxonomy" id="1210400"/>
    <lineage>
        <taxon>Bacteria</taxon>
        <taxon>Bacillati</taxon>
        <taxon>Actinomycetota</taxon>
        <taxon>Actinomycetes</taxon>
        <taxon>Propionibacteriales</taxon>
        <taxon>Nocardioidaceae</taxon>
        <taxon>Nocardioides</taxon>
    </lineage>
</organism>
<dbReference type="SUPFAM" id="SSF53335">
    <property type="entry name" value="S-adenosyl-L-methionine-dependent methyltransferases"/>
    <property type="match status" value="1"/>
</dbReference>
<feature type="domain" description="Methyltransferase" evidence="4">
    <location>
        <begin position="40"/>
        <end position="132"/>
    </location>
</feature>
<dbReference type="InterPro" id="IPR029063">
    <property type="entry name" value="SAM-dependent_MTases_sf"/>
</dbReference>
<keyword evidence="1 5" id="KW-0489">Methyltransferase</keyword>
<dbReference type="GO" id="GO:0008168">
    <property type="term" value="F:methyltransferase activity"/>
    <property type="evidence" value="ECO:0007669"/>
    <property type="project" value="UniProtKB-KW"/>
</dbReference>
<dbReference type="EMBL" id="BAABKG010000005">
    <property type="protein sequence ID" value="GAA5154564.1"/>
    <property type="molecule type" value="Genomic_DNA"/>
</dbReference>
<dbReference type="Proteomes" id="UP001500221">
    <property type="component" value="Unassembled WGS sequence"/>
</dbReference>
<protein>
    <submittedName>
        <fullName evidence="5">Class I SAM-dependent methyltransferase</fullName>
    </submittedName>
</protein>